<dbReference type="Pfam" id="PF11013">
    <property type="entry name" value="DUF2851"/>
    <property type="match status" value="1"/>
</dbReference>
<organism evidence="1 2">
    <name type="scientific">Flavobacterium haoranii</name>
    <dbReference type="NCBI Taxonomy" id="683124"/>
    <lineage>
        <taxon>Bacteria</taxon>
        <taxon>Pseudomonadati</taxon>
        <taxon>Bacteroidota</taxon>
        <taxon>Flavobacteriia</taxon>
        <taxon>Flavobacteriales</taxon>
        <taxon>Flavobacteriaceae</taxon>
        <taxon>Flavobacterium</taxon>
    </lineage>
</organism>
<dbReference type="InterPro" id="IPR021272">
    <property type="entry name" value="DUF2851"/>
</dbReference>
<dbReference type="Proteomes" id="UP000184232">
    <property type="component" value="Unassembled WGS sequence"/>
</dbReference>
<dbReference type="OrthoDB" id="1005072at2"/>
<sequence length="424" mass="49880">MKENVLHYLWLHKKIDARQLVTTKGESLQILNFGQYLETAGPDFFNAQIVIGNQKWAGNVEMHVKSSDWYVHHHEQDLAYNNVILHVVWEHDQEVFYTNNNEIPVLELKNSVDSDLLLKIDTLFVSKSWINCENQISEVPNLKLAIWKERLFFERLEEKSKFILEVFENQEKNWEATCFVMLAKNFGLNINGNSFYELFSKIPFSIIRKEAVNSKNLEALFFGSGNFLNAHFEDNYAKELQDIWNYQKAKYRISEYKNATFQFYKLRPDNFPTIRIAQLCALYVKCVDVFARIIESNNLENFYKIFEIEVSEYWLNHFNFDKSIKNSNKRKLSKEFIQLVIINTILPLKYVYAKQLGLDFNDDSLNLIKELKSERNSITSRFEEIGVSNENAFDSQALLHLKQNYCNKNECLKCSIGLDVLGKI</sequence>
<evidence type="ECO:0000313" key="2">
    <source>
        <dbReference type="Proteomes" id="UP000184232"/>
    </source>
</evidence>
<accession>A0A1M6IT96</accession>
<protein>
    <recommendedName>
        <fullName evidence="3">DUF2851 domain-containing protein</fullName>
    </recommendedName>
</protein>
<keyword evidence="2" id="KW-1185">Reference proteome</keyword>
<dbReference type="AlphaFoldDB" id="A0A1M6IT96"/>
<evidence type="ECO:0000313" key="1">
    <source>
        <dbReference type="EMBL" id="SHJ37579.1"/>
    </source>
</evidence>
<dbReference type="STRING" id="683124.SAMN05444337_1865"/>
<name>A0A1M6IT96_9FLAO</name>
<reference evidence="1 2" key="1">
    <citation type="submission" date="2016-11" db="EMBL/GenBank/DDBJ databases">
        <authorList>
            <person name="Jaros S."/>
            <person name="Januszkiewicz K."/>
            <person name="Wedrychowicz H."/>
        </authorList>
    </citation>
    <scope>NUCLEOTIDE SEQUENCE [LARGE SCALE GENOMIC DNA]</scope>
    <source>
        <strain evidence="1 2">DSM 22807</strain>
    </source>
</reference>
<dbReference type="RefSeq" id="WP_072784310.1">
    <property type="nucleotide sequence ID" value="NZ_CP045292.1"/>
</dbReference>
<gene>
    <name evidence="1" type="ORF">SAMN05444337_1865</name>
</gene>
<evidence type="ECO:0008006" key="3">
    <source>
        <dbReference type="Google" id="ProtNLM"/>
    </source>
</evidence>
<proteinExistence type="predicted"/>
<dbReference type="EMBL" id="FQZH01000003">
    <property type="protein sequence ID" value="SHJ37579.1"/>
    <property type="molecule type" value="Genomic_DNA"/>
</dbReference>